<dbReference type="OrthoDB" id="10017101at2759"/>
<evidence type="ECO:0000259" key="1">
    <source>
        <dbReference type="Pfam" id="PF08242"/>
    </source>
</evidence>
<organism evidence="2 3">
    <name type="scientific">Pyrrhoderma noxium</name>
    <dbReference type="NCBI Taxonomy" id="2282107"/>
    <lineage>
        <taxon>Eukaryota</taxon>
        <taxon>Fungi</taxon>
        <taxon>Dikarya</taxon>
        <taxon>Basidiomycota</taxon>
        <taxon>Agaricomycotina</taxon>
        <taxon>Agaricomycetes</taxon>
        <taxon>Hymenochaetales</taxon>
        <taxon>Hymenochaetaceae</taxon>
        <taxon>Pyrrhoderma</taxon>
    </lineage>
</organism>
<dbReference type="AlphaFoldDB" id="A0A286UCR0"/>
<reference evidence="2 3" key="1">
    <citation type="journal article" date="2017" name="Mol. Ecol.">
        <title>Comparative and population genomic landscape of Phellinus noxius: A hypervariable fungus causing root rot in trees.</title>
        <authorList>
            <person name="Chung C.L."/>
            <person name="Lee T.J."/>
            <person name="Akiba M."/>
            <person name="Lee H.H."/>
            <person name="Kuo T.H."/>
            <person name="Liu D."/>
            <person name="Ke H.M."/>
            <person name="Yokoi T."/>
            <person name="Roa M.B."/>
            <person name="Lu M.J."/>
            <person name="Chang Y.Y."/>
            <person name="Ann P.J."/>
            <person name="Tsai J.N."/>
            <person name="Chen C.Y."/>
            <person name="Tzean S.S."/>
            <person name="Ota Y."/>
            <person name="Hattori T."/>
            <person name="Sahashi N."/>
            <person name="Liou R.F."/>
            <person name="Kikuchi T."/>
            <person name="Tsai I.J."/>
        </authorList>
    </citation>
    <scope>NUCLEOTIDE SEQUENCE [LARGE SCALE GENOMIC DNA]</scope>
    <source>
        <strain evidence="2 3">FFPRI411160</strain>
    </source>
</reference>
<dbReference type="SUPFAM" id="SSF53335">
    <property type="entry name" value="S-adenosyl-L-methionine-dependent methyltransferases"/>
    <property type="match status" value="1"/>
</dbReference>
<evidence type="ECO:0000313" key="3">
    <source>
        <dbReference type="Proteomes" id="UP000217199"/>
    </source>
</evidence>
<dbReference type="PANTHER" id="PTHR43861">
    <property type="entry name" value="TRANS-ACONITATE 2-METHYLTRANSFERASE-RELATED"/>
    <property type="match status" value="1"/>
</dbReference>
<dbReference type="InterPro" id="IPR013217">
    <property type="entry name" value="Methyltransf_12"/>
</dbReference>
<dbReference type="GO" id="GO:0008168">
    <property type="term" value="F:methyltransferase activity"/>
    <property type="evidence" value="ECO:0007669"/>
    <property type="project" value="UniProtKB-KW"/>
</dbReference>
<comment type="caution">
    <text evidence="2">The sequence shown here is derived from an EMBL/GenBank/DDBJ whole genome shotgun (WGS) entry which is preliminary data.</text>
</comment>
<keyword evidence="3" id="KW-1185">Reference proteome</keyword>
<proteinExistence type="predicted"/>
<sequence>MQVNETSKKEDGWSPTNYAKHASFVYSQAFTSPILDLLDARPGEKILDLGCGSGELGIIIEKSVGTDGDLKGVVVGVDQSVKMVEKARENGFQRTFVADIHDLTTIFPPNPDPSSELYKLISSSSSTRGSPNERKGEDREIKWEFDAVFSNAVLHWCKRDPEAVVREVARVLRKGGRFAGEMGGFMNLVGLRSAIHTVLRRRGHSNPERYDPWYFPSVESYKDVLTRAGFRVTHIALVPRITPLSSSSSQGNNEGGIIGWQRTFCTGAGMIYHNAGLSGQEMEEVMKEVEELCEVDCKDAEGRWGIMYVRLRFVAIKD</sequence>
<dbReference type="GO" id="GO:0032259">
    <property type="term" value="P:methylation"/>
    <property type="evidence" value="ECO:0007669"/>
    <property type="project" value="UniProtKB-KW"/>
</dbReference>
<gene>
    <name evidence="2" type="ORF">PNOK_0746500</name>
</gene>
<name>A0A286UCR0_9AGAM</name>
<dbReference type="Pfam" id="PF08242">
    <property type="entry name" value="Methyltransf_12"/>
    <property type="match status" value="1"/>
</dbReference>
<protein>
    <submittedName>
        <fullName evidence="2">S-adenosyl-L-methionine-dependent methyltransferase</fullName>
    </submittedName>
</protein>
<dbReference type="PANTHER" id="PTHR43861:SF1">
    <property type="entry name" value="TRANS-ACONITATE 2-METHYLTRANSFERASE"/>
    <property type="match status" value="1"/>
</dbReference>
<dbReference type="CDD" id="cd02440">
    <property type="entry name" value="AdoMet_MTases"/>
    <property type="match status" value="1"/>
</dbReference>
<dbReference type="STRING" id="2282107.A0A286UCR0"/>
<dbReference type="InParanoid" id="A0A286UCR0"/>
<dbReference type="Gene3D" id="3.40.50.150">
    <property type="entry name" value="Vaccinia Virus protein VP39"/>
    <property type="match status" value="1"/>
</dbReference>
<keyword evidence="2" id="KW-0808">Transferase</keyword>
<keyword evidence="2" id="KW-0489">Methyltransferase</keyword>
<dbReference type="Proteomes" id="UP000217199">
    <property type="component" value="Unassembled WGS sequence"/>
</dbReference>
<dbReference type="EMBL" id="NBII01000007">
    <property type="protein sequence ID" value="PAV17401.1"/>
    <property type="molecule type" value="Genomic_DNA"/>
</dbReference>
<evidence type="ECO:0000313" key="2">
    <source>
        <dbReference type="EMBL" id="PAV17401.1"/>
    </source>
</evidence>
<feature type="domain" description="Methyltransferase type 12" evidence="1">
    <location>
        <begin position="47"/>
        <end position="178"/>
    </location>
</feature>
<dbReference type="InterPro" id="IPR029063">
    <property type="entry name" value="SAM-dependent_MTases_sf"/>
</dbReference>
<accession>A0A286UCR0</accession>